<organism evidence="1 2">
    <name type="scientific">Panagrolaimus sp. PS1159</name>
    <dbReference type="NCBI Taxonomy" id="55785"/>
    <lineage>
        <taxon>Eukaryota</taxon>
        <taxon>Metazoa</taxon>
        <taxon>Ecdysozoa</taxon>
        <taxon>Nematoda</taxon>
        <taxon>Chromadorea</taxon>
        <taxon>Rhabditida</taxon>
        <taxon>Tylenchina</taxon>
        <taxon>Panagrolaimomorpha</taxon>
        <taxon>Panagrolaimoidea</taxon>
        <taxon>Panagrolaimidae</taxon>
        <taxon>Panagrolaimus</taxon>
    </lineage>
</organism>
<dbReference type="WBParaSite" id="PS1159_v2.g12567.t1">
    <property type="protein sequence ID" value="PS1159_v2.g12567.t1"/>
    <property type="gene ID" value="PS1159_v2.g12567"/>
</dbReference>
<sequence length="318" mass="35205">MGIFIARNLPKFNLTAAIGGFLYATGNIASVPIVKGIGIGSGMLIWGSIQITVGWCVARFGLFGTKIQQPLDETLNYVGVALTLISGLIFVFVKNDSNNAQSYDLTLQKKRSKKIHNEDDLHSISGRFKQKSTEFSDEHYYATVRSIQTSHDSKNRKLNCLSKTKFFCILMSIGLGLLHGCMLTPIVYIQDNDPHASQNVLDYVFSHFSAVYTFSTLYFIIYSIFKRGKPFIDSRLILPSVLYGILWSIGMILFFISNHKLSQTVSYPITARLPAIIGALTDVFIFRSIKGVKNLTILSIGIIVGLTGVILVGISNQV</sequence>
<protein>
    <submittedName>
        <fullName evidence="2">EamA domain-containing protein</fullName>
    </submittedName>
</protein>
<accession>A0AC35F0I2</accession>
<proteinExistence type="predicted"/>
<name>A0AC35F0I2_9BILA</name>
<reference evidence="2" key="1">
    <citation type="submission" date="2022-11" db="UniProtKB">
        <authorList>
            <consortium name="WormBaseParasite"/>
        </authorList>
    </citation>
    <scope>IDENTIFICATION</scope>
</reference>
<evidence type="ECO:0000313" key="2">
    <source>
        <dbReference type="WBParaSite" id="PS1159_v2.g12567.t1"/>
    </source>
</evidence>
<dbReference type="Proteomes" id="UP000887580">
    <property type="component" value="Unplaced"/>
</dbReference>
<evidence type="ECO:0000313" key="1">
    <source>
        <dbReference type="Proteomes" id="UP000887580"/>
    </source>
</evidence>